<gene>
    <name evidence="1" type="ORF">LTS18_007570</name>
</gene>
<accession>A0ACC3D2F6</accession>
<dbReference type="EMBL" id="JAWDJW010008248">
    <property type="protein sequence ID" value="KAK3060842.1"/>
    <property type="molecule type" value="Genomic_DNA"/>
</dbReference>
<protein>
    <submittedName>
        <fullName evidence="1">Uncharacterized protein</fullName>
    </submittedName>
</protein>
<evidence type="ECO:0000313" key="1">
    <source>
        <dbReference type="EMBL" id="KAK3060842.1"/>
    </source>
</evidence>
<evidence type="ECO:0000313" key="2">
    <source>
        <dbReference type="Proteomes" id="UP001186974"/>
    </source>
</evidence>
<dbReference type="Proteomes" id="UP001186974">
    <property type="component" value="Unassembled WGS sequence"/>
</dbReference>
<keyword evidence="2" id="KW-1185">Reference proteome</keyword>
<name>A0ACC3D2F6_9PEZI</name>
<reference evidence="1" key="1">
    <citation type="submission" date="2024-09" db="EMBL/GenBank/DDBJ databases">
        <title>Black Yeasts Isolated from many extreme environments.</title>
        <authorList>
            <person name="Coleine C."/>
            <person name="Stajich J.E."/>
            <person name="Selbmann L."/>
        </authorList>
    </citation>
    <scope>NUCLEOTIDE SEQUENCE</scope>
    <source>
        <strain evidence="1">CCFEE 5737</strain>
    </source>
</reference>
<proteinExistence type="predicted"/>
<comment type="caution">
    <text evidence="1">The sequence shown here is derived from an EMBL/GenBank/DDBJ whole genome shotgun (WGS) entry which is preliminary data.</text>
</comment>
<organism evidence="1 2">
    <name type="scientific">Coniosporium uncinatum</name>
    <dbReference type="NCBI Taxonomy" id="93489"/>
    <lineage>
        <taxon>Eukaryota</taxon>
        <taxon>Fungi</taxon>
        <taxon>Dikarya</taxon>
        <taxon>Ascomycota</taxon>
        <taxon>Pezizomycotina</taxon>
        <taxon>Dothideomycetes</taxon>
        <taxon>Dothideomycetes incertae sedis</taxon>
        <taxon>Coniosporium</taxon>
    </lineage>
</organism>
<sequence length="442" mass="48290">MTAPNSDHYNVDPDEVAGCVLSAFNALPAKRKPRQREDGAREWVPLSGIVLSKGTIPVHTTYGNMLTASSEDGGKLTCAALATGMKCLPTSKLRPAKGNVLHDWHAEILAIRAFNRFLVDECVDLAATGMRCAAYLRRREEGEKSPADFQTFAVKEDVGIHMYCSEAPCGDGSMELVMQEQDDATPWELPPATANDEDQANEQPLRGRGYFSQLGIVRLKPSRPDAPPTLSKSCTDKLTLKQSTSVLSSLASLLIHPSSSYIHTLTLPSSQHVPEATTRAFSRNGRMSALPESMSQTWTGGYRFQPFHVLTTSREFEHSRRSGPPGQRLLPSNLSTAATPRLQETLIGGTLQGRKQFDPRGASRVCRSSMWAAALQVALVAGVPIVVEALRDGSYKSVKASKLQQDRRKVKEGVRNAVLKGWTKNEGDEEWELTTSVTRASA</sequence>